<gene>
    <name evidence="1" type="primary">ORF110178</name>
</gene>
<name>A0A0B7ACJ7_9EUPU</name>
<evidence type="ECO:0000313" key="1">
    <source>
        <dbReference type="EMBL" id="CEK78438.1"/>
    </source>
</evidence>
<reference evidence="1" key="1">
    <citation type="submission" date="2014-12" db="EMBL/GenBank/DDBJ databases">
        <title>Insight into the proteome of Arion vulgaris.</title>
        <authorList>
            <person name="Aradska J."/>
            <person name="Bulat T."/>
            <person name="Smidak R."/>
            <person name="Sarate P."/>
            <person name="Gangsoo J."/>
            <person name="Sialana F."/>
            <person name="Bilban M."/>
            <person name="Lubec G."/>
        </authorList>
    </citation>
    <scope>NUCLEOTIDE SEQUENCE</scope>
    <source>
        <tissue evidence="1">Skin</tissue>
    </source>
</reference>
<dbReference type="AlphaFoldDB" id="A0A0B7ACJ7"/>
<dbReference type="EMBL" id="HACG01031573">
    <property type="protein sequence ID" value="CEK78438.1"/>
    <property type="molecule type" value="Transcribed_RNA"/>
</dbReference>
<organism evidence="1">
    <name type="scientific">Arion vulgaris</name>
    <dbReference type="NCBI Taxonomy" id="1028688"/>
    <lineage>
        <taxon>Eukaryota</taxon>
        <taxon>Metazoa</taxon>
        <taxon>Spiralia</taxon>
        <taxon>Lophotrochozoa</taxon>
        <taxon>Mollusca</taxon>
        <taxon>Gastropoda</taxon>
        <taxon>Heterobranchia</taxon>
        <taxon>Euthyneura</taxon>
        <taxon>Panpulmonata</taxon>
        <taxon>Eupulmonata</taxon>
        <taxon>Stylommatophora</taxon>
        <taxon>Helicina</taxon>
        <taxon>Arionoidea</taxon>
        <taxon>Arionidae</taxon>
        <taxon>Arion</taxon>
    </lineage>
</organism>
<proteinExistence type="predicted"/>
<accession>A0A0B7ACJ7</accession>
<protein>
    <submittedName>
        <fullName evidence="1">Uncharacterized protein</fullName>
    </submittedName>
</protein>
<feature type="non-terminal residue" evidence="1">
    <location>
        <position position="1"/>
    </location>
</feature>
<sequence>GSCGSLEIYNITPTADTRQPFINNVWNIILFRTSVEYLTEWIKVWVPMRKT</sequence>